<dbReference type="RefSeq" id="WP_070929714.1">
    <property type="nucleotide sequence ID" value="NZ_CANMXG010000004.1"/>
</dbReference>
<dbReference type="Pfam" id="PF01381">
    <property type="entry name" value="HTH_3"/>
    <property type="match status" value="1"/>
</dbReference>
<evidence type="ECO:0000313" key="3">
    <source>
        <dbReference type="EMBL" id="OHT22774.1"/>
    </source>
</evidence>
<dbReference type="EMBL" id="ABMABF030000002">
    <property type="protein sequence ID" value="EMJ5133199.1"/>
    <property type="molecule type" value="Genomic_DNA"/>
</dbReference>
<organism evidence="3 4">
    <name type="scientific">Providencia stuartii</name>
    <dbReference type="NCBI Taxonomy" id="588"/>
    <lineage>
        <taxon>Bacteria</taxon>
        <taxon>Pseudomonadati</taxon>
        <taxon>Pseudomonadota</taxon>
        <taxon>Gammaproteobacteria</taxon>
        <taxon>Enterobacterales</taxon>
        <taxon>Morganellaceae</taxon>
        <taxon>Providencia</taxon>
    </lineage>
</organism>
<name>A0A1S1HKF0_PROST</name>
<dbReference type="GO" id="GO:0003677">
    <property type="term" value="F:DNA binding"/>
    <property type="evidence" value="ECO:0007669"/>
    <property type="project" value="InterPro"/>
</dbReference>
<dbReference type="CDD" id="cd00093">
    <property type="entry name" value="HTH_XRE"/>
    <property type="match status" value="1"/>
</dbReference>
<feature type="domain" description="HTH cro/C1-type" evidence="1">
    <location>
        <begin position="15"/>
        <end position="69"/>
    </location>
</feature>
<reference evidence="3 4" key="1">
    <citation type="submission" date="2016-03" db="EMBL/GenBank/DDBJ databases">
        <title>Genome sequence of Providencia stuartii strain, isolated from the salivary glands of larval Lucilia sericata.</title>
        <authorList>
            <person name="Yuan Y."/>
            <person name="Zhang Y."/>
            <person name="Fu S."/>
            <person name="Crippen T.L."/>
            <person name="Visi D."/>
            <person name="Benbow M.E."/>
            <person name="Allen M."/>
            <person name="Tomberlin J.K."/>
            <person name="Sze S.-H."/>
            <person name="Tarone A.M."/>
        </authorList>
    </citation>
    <scope>NUCLEOTIDE SEQUENCE [LARGE SCALE GENOMIC DNA]</scope>
    <source>
        <strain evidence="3 4">Crippen</strain>
    </source>
</reference>
<dbReference type="EMBL" id="LVIE01000212">
    <property type="protein sequence ID" value="OHT22774.1"/>
    <property type="molecule type" value="Genomic_DNA"/>
</dbReference>
<sequence length="82" mass="9249">MKSSKSRGVSLGKYIKQLRTSRNISTTAMAAALKIPESNYIQYESGTLSIYVEHLVIIASLLDVDIIYLLEAFENPKKDIWI</sequence>
<dbReference type="SMART" id="SM00530">
    <property type="entry name" value="HTH_XRE"/>
    <property type="match status" value="1"/>
</dbReference>
<accession>A0A1S1HKF0</accession>
<dbReference type="InterPro" id="IPR010982">
    <property type="entry name" value="Lambda_DNA-bd_dom_sf"/>
</dbReference>
<dbReference type="Gene3D" id="1.10.260.40">
    <property type="entry name" value="lambda repressor-like DNA-binding domains"/>
    <property type="match status" value="1"/>
</dbReference>
<dbReference type="OrthoDB" id="6466423at2"/>
<protein>
    <submittedName>
        <fullName evidence="2 3">Transcriptional regulator</fullName>
    </submittedName>
</protein>
<dbReference type="PROSITE" id="PS50943">
    <property type="entry name" value="HTH_CROC1"/>
    <property type="match status" value="1"/>
</dbReference>
<dbReference type="Proteomes" id="UP000179588">
    <property type="component" value="Unassembled WGS sequence"/>
</dbReference>
<evidence type="ECO:0000259" key="1">
    <source>
        <dbReference type="PROSITE" id="PS50943"/>
    </source>
</evidence>
<reference evidence="2" key="2">
    <citation type="submission" date="2024-02" db="EMBL/GenBank/DDBJ databases">
        <authorList>
            <consortium name="Clinical and Environmental Microbiology Branch: Whole genome sequencing antimicrobial resistance pathogens in the healthcare setting"/>
        </authorList>
    </citation>
    <scope>NUCLEOTIDE SEQUENCE</scope>
    <source>
        <strain evidence="2">2021GO-0154</strain>
    </source>
</reference>
<evidence type="ECO:0000313" key="4">
    <source>
        <dbReference type="Proteomes" id="UP000179588"/>
    </source>
</evidence>
<gene>
    <name evidence="3" type="ORF">A3Q29_09765</name>
    <name evidence="2" type="ORF">RG298_000878</name>
</gene>
<dbReference type="SUPFAM" id="SSF47413">
    <property type="entry name" value="lambda repressor-like DNA-binding domains"/>
    <property type="match status" value="1"/>
</dbReference>
<comment type="caution">
    <text evidence="3">The sequence shown here is derived from an EMBL/GenBank/DDBJ whole genome shotgun (WGS) entry which is preliminary data.</text>
</comment>
<keyword evidence="4" id="KW-1185">Reference proteome</keyword>
<proteinExistence type="predicted"/>
<dbReference type="InterPro" id="IPR001387">
    <property type="entry name" value="Cro/C1-type_HTH"/>
</dbReference>
<evidence type="ECO:0000313" key="2">
    <source>
        <dbReference type="EMBL" id="EMJ5133199.1"/>
    </source>
</evidence>
<dbReference type="AlphaFoldDB" id="A0A1S1HKF0"/>